<evidence type="ECO:0000259" key="12">
    <source>
        <dbReference type="PROSITE" id="PS51007"/>
    </source>
</evidence>
<keyword evidence="13" id="KW-0560">Oxidoreductase</keyword>
<dbReference type="GO" id="GO:0009055">
    <property type="term" value="F:electron transfer activity"/>
    <property type="evidence" value="ECO:0007669"/>
    <property type="project" value="InterPro"/>
</dbReference>
<sequence length="437" mass="46153">MRRGTLYRAASLIVVAGLIVCAAMLWRPSIDPLAQAPAVDEASARRGARVAEQGDCAVCHTRPGGAYMAGGLPLVTPFGTLYTTNITPDRDTGIGSWPPEAFVRAMRHGVSRDGHFLYPAFPYVHYSKMSDGDISDVYAYLMSVDPVSARAPENHMMFPMNFRPLVSFWNLLFLRDDRLTDLPDRSAQWNRGRYLVEGAGHCSSCHTPLNFIGGEKGSEHLGGGLVDGWNAPALTGMAQRSNPWTAEQLVTYLRAGVAGHHGAAAGPMLPVSLSLAQLPEADAQAIADYLLSLDSNSLDSNTPSSGPDCEATGAASAGAASRVSAPALAQGEALFAGACAGCHGGGAPMRTIDGRPGLSVVSAATASDPRNLIKTILDGIPMSDRAPSHYMPPFADTLDDAHIAALAGYLRNQACGAAPWRDLQQTVNTLRQEGQSK</sequence>
<dbReference type="EMBL" id="CP053746">
    <property type="protein sequence ID" value="QKF53205.1"/>
    <property type="molecule type" value="Genomic_DNA"/>
</dbReference>
<feature type="domain" description="Cytochrome c" evidence="12">
    <location>
        <begin position="187"/>
        <end position="294"/>
    </location>
</feature>
<evidence type="ECO:0000256" key="4">
    <source>
        <dbReference type="ARBA" id="ARBA00022723"/>
    </source>
</evidence>
<protein>
    <submittedName>
        <fullName evidence="13">Nicotinate dehydrogenase subunit B</fullName>
        <ecNumber evidence="13">1.17.2.1</ecNumber>
    </submittedName>
</protein>
<feature type="binding site" description="covalent" evidence="9">
    <location>
        <position position="56"/>
    </location>
    <ligand>
        <name>heme c</name>
        <dbReference type="ChEBI" id="CHEBI:61717"/>
        <label>1</label>
    </ligand>
</feature>
<evidence type="ECO:0000256" key="3">
    <source>
        <dbReference type="ARBA" id="ARBA00022617"/>
    </source>
</evidence>
<evidence type="ECO:0000313" key="13">
    <source>
        <dbReference type="EMBL" id="QKF53205.1"/>
    </source>
</evidence>
<dbReference type="InterPro" id="IPR036909">
    <property type="entry name" value="Cyt_c-like_dom_sf"/>
</dbReference>
<dbReference type="Pfam" id="PF00034">
    <property type="entry name" value="Cytochrom_C"/>
    <property type="match status" value="1"/>
</dbReference>
<evidence type="ECO:0000256" key="8">
    <source>
        <dbReference type="ARBA" id="ARBA00023136"/>
    </source>
</evidence>
<feature type="binding site" description="axial binding residue" evidence="10">
    <location>
        <position position="60"/>
    </location>
    <ligand>
        <name>heme c</name>
        <dbReference type="ChEBI" id="CHEBI:61717"/>
        <label>1</label>
    </ligand>
    <ligandPart>
        <name>Fe</name>
        <dbReference type="ChEBI" id="CHEBI:18248"/>
    </ligandPart>
</feature>
<evidence type="ECO:0000256" key="9">
    <source>
        <dbReference type="PIRSR" id="PIRSR000018-50"/>
    </source>
</evidence>
<evidence type="ECO:0000256" key="2">
    <source>
        <dbReference type="ARBA" id="ARBA00022475"/>
    </source>
</evidence>
<dbReference type="EC" id="1.17.2.1" evidence="13"/>
<evidence type="ECO:0000256" key="7">
    <source>
        <dbReference type="ARBA" id="ARBA00023004"/>
    </source>
</evidence>
<keyword evidence="8 11" id="KW-0472">Membrane</keyword>
<evidence type="ECO:0000256" key="10">
    <source>
        <dbReference type="PIRSR" id="PIRSR000018-51"/>
    </source>
</evidence>
<accession>A0A6M8MXL2</accession>
<dbReference type="Gene3D" id="1.10.760.10">
    <property type="entry name" value="Cytochrome c-like domain"/>
    <property type="match status" value="3"/>
</dbReference>
<dbReference type="InterPro" id="IPR014353">
    <property type="entry name" value="Membr-bd_ADH_cyt_c"/>
</dbReference>
<dbReference type="GO" id="GO:0016614">
    <property type="term" value="F:oxidoreductase activity, acting on CH-OH group of donors"/>
    <property type="evidence" value="ECO:0007669"/>
    <property type="project" value="InterPro"/>
</dbReference>
<evidence type="ECO:0000256" key="11">
    <source>
        <dbReference type="SAM" id="Phobius"/>
    </source>
</evidence>
<reference evidence="14" key="1">
    <citation type="submission" date="2019-12" db="EMBL/GenBank/DDBJ databases">
        <title>Endophytic bacteria associated with Panax ginseng seedlings.</title>
        <authorList>
            <person name="Park J.M."/>
            <person name="Shin R."/>
            <person name="Jo S.H."/>
        </authorList>
    </citation>
    <scope>NUCLEOTIDE SEQUENCE [LARGE SCALE GENOMIC DNA]</scope>
    <source>
        <strain evidence="14">PgKB30</strain>
    </source>
</reference>
<feature type="binding site" description="covalent" evidence="9">
    <location>
        <position position="339"/>
    </location>
    <ligand>
        <name>heme c</name>
        <dbReference type="ChEBI" id="CHEBI:61717"/>
        <label>3</label>
    </ligand>
</feature>
<dbReference type="GO" id="GO:0020037">
    <property type="term" value="F:heme binding"/>
    <property type="evidence" value="ECO:0007669"/>
    <property type="project" value="InterPro"/>
</dbReference>
<dbReference type="PROSITE" id="PS51007">
    <property type="entry name" value="CYTC"/>
    <property type="match status" value="3"/>
</dbReference>
<dbReference type="KEGG" id="pgg:FX982_04198"/>
<dbReference type="PANTHER" id="PTHR35008">
    <property type="entry name" value="BLL4482 PROTEIN-RELATED"/>
    <property type="match status" value="1"/>
</dbReference>
<dbReference type="InterPro" id="IPR009056">
    <property type="entry name" value="Cyt_c-like_dom"/>
</dbReference>
<dbReference type="GO" id="GO:0005506">
    <property type="term" value="F:iron ion binding"/>
    <property type="evidence" value="ECO:0007669"/>
    <property type="project" value="InterPro"/>
</dbReference>
<keyword evidence="7 10" id="KW-0408">Iron</keyword>
<dbReference type="PIRSF" id="PIRSF000018">
    <property type="entry name" value="Mb_ADH_cyt_c"/>
    <property type="match status" value="1"/>
</dbReference>
<keyword evidence="6" id="KW-0677">Repeat</keyword>
<keyword evidence="14" id="KW-1185">Reference proteome</keyword>
<keyword evidence="3 9" id="KW-0349">Heme</keyword>
<dbReference type="InterPro" id="IPR051459">
    <property type="entry name" value="Cytochrome_c-type_DH"/>
</dbReference>
<dbReference type="PANTHER" id="PTHR35008:SF8">
    <property type="entry name" value="ALCOHOL DEHYDROGENASE CYTOCHROME C SUBUNIT"/>
    <property type="match status" value="1"/>
</dbReference>
<feature type="binding site" description="covalent" evidence="9">
    <location>
        <position position="342"/>
    </location>
    <ligand>
        <name>heme c</name>
        <dbReference type="ChEBI" id="CHEBI:61717"/>
        <label>3</label>
    </ligand>
</feature>
<evidence type="ECO:0000256" key="5">
    <source>
        <dbReference type="ARBA" id="ARBA00022729"/>
    </source>
</evidence>
<evidence type="ECO:0000256" key="6">
    <source>
        <dbReference type="ARBA" id="ARBA00022737"/>
    </source>
</evidence>
<dbReference type="RefSeq" id="WP_172612373.1">
    <property type="nucleotide sequence ID" value="NZ_CP053746.1"/>
</dbReference>
<feature type="binding site" description="axial binding residue" evidence="10">
    <location>
        <position position="206"/>
    </location>
    <ligand>
        <name>heme c</name>
        <dbReference type="ChEBI" id="CHEBI:61717"/>
        <label>2</label>
    </ligand>
    <ligandPart>
        <name>Fe</name>
        <dbReference type="ChEBI" id="CHEBI:18248"/>
    </ligandPart>
</feature>
<dbReference type="SUPFAM" id="SSF46626">
    <property type="entry name" value="Cytochrome c"/>
    <property type="match status" value="3"/>
</dbReference>
<name>A0A6M8MXL2_9PSED</name>
<keyword evidence="4 10" id="KW-0479">Metal-binding</keyword>
<feature type="binding site" description="covalent" evidence="9">
    <location>
        <position position="205"/>
    </location>
    <ligand>
        <name>heme c</name>
        <dbReference type="ChEBI" id="CHEBI:61717"/>
        <label>2</label>
    </ligand>
</feature>
<keyword evidence="11" id="KW-0812">Transmembrane</keyword>
<organism evidence="13 14">
    <name type="scientific">Pseudomonas graminis</name>
    <dbReference type="NCBI Taxonomy" id="158627"/>
    <lineage>
        <taxon>Bacteria</taxon>
        <taxon>Pseudomonadati</taxon>
        <taxon>Pseudomonadota</taxon>
        <taxon>Gammaproteobacteria</taxon>
        <taxon>Pseudomonadales</taxon>
        <taxon>Pseudomonadaceae</taxon>
        <taxon>Pseudomonas</taxon>
    </lineage>
</organism>
<feature type="binding site" description="covalent" evidence="9">
    <location>
        <position position="59"/>
    </location>
    <ligand>
        <name>heme c</name>
        <dbReference type="ChEBI" id="CHEBI:61717"/>
        <label>1</label>
    </ligand>
</feature>
<evidence type="ECO:0000313" key="14">
    <source>
        <dbReference type="Proteomes" id="UP000501989"/>
    </source>
</evidence>
<dbReference type="Pfam" id="PF13442">
    <property type="entry name" value="Cytochrome_CBB3"/>
    <property type="match status" value="2"/>
</dbReference>
<keyword evidence="5" id="KW-0732">Signal</keyword>
<dbReference type="AlphaFoldDB" id="A0A6M8MXL2"/>
<evidence type="ECO:0000256" key="1">
    <source>
        <dbReference type="ARBA" id="ARBA00004236"/>
    </source>
</evidence>
<comment type="subcellular location">
    <subcellularLocation>
        <location evidence="1">Cell membrane</location>
    </subcellularLocation>
</comment>
<feature type="domain" description="Cytochrome c" evidence="12">
    <location>
        <begin position="326"/>
        <end position="414"/>
    </location>
</feature>
<feature type="transmembrane region" description="Helical" evidence="11">
    <location>
        <begin position="7"/>
        <end position="26"/>
    </location>
</feature>
<proteinExistence type="predicted"/>
<feature type="binding site" description="axial binding residue" evidence="10">
    <location>
        <position position="343"/>
    </location>
    <ligand>
        <name>heme c</name>
        <dbReference type="ChEBI" id="CHEBI:61717"/>
        <label>3</label>
    </ligand>
    <ligandPart>
        <name>Fe</name>
        <dbReference type="ChEBI" id="CHEBI:18248"/>
    </ligandPart>
</feature>
<feature type="domain" description="Cytochrome c" evidence="12">
    <location>
        <begin position="42"/>
        <end position="145"/>
    </location>
</feature>
<feature type="binding site" description="covalent" evidence="9">
    <location>
        <position position="202"/>
    </location>
    <ligand>
        <name>heme c</name>
        <dbReference type="ChEBI" id="CHEBI:61717"/>
        <label>2</label>
    </ligand>
</feature>
<comment type="cofactor">
    <cofactor evidence="9">
        <name>heme c</name>
        <dbReference type="ChEBI" id="CHEBI:61717"/>
    </cofactor>
    <text evidence="9">Binds 3 heme c groups covalently per subunit.</text>
</comment>
<gene>
    <name evidence="13" type="ORF">FX982_04198</name>
</gene>
<dbReference type="Proteomes" id="UP000501989">
    <property type="component" value="Chromosome"/>
</dbReference>
<keyword evidence="11" id="KW-1133">Transmembrane helix</keyword>
<keyword evidence="2" id="KW-1003">Cell membrane</keyword>
<dbReference type="GO" id="GO:0005886">
    <property type="term" value="C:plasma membrane"/>
    <property type="evidence" value="ECO:0007669"/>
    <property type="project" value="UniProtKB-SubCell"/>
</dbReference>